<keyword evidence="2 3" id="KW-0963">Cytoplasm</keyword>
<dbReference type="EMBL" id="HBIM01023133">
    <property type="protein sequence ID" value="CAE0420340.1"/>
    <property type="molecule type" value="Transcribed_RNA"/>
</dbReference>
<comment type="subcellular location">
    <subcellularLocation>
        <location evidence="1 3">Cytoplasm</location>
    </subcellularLocation>
</comment>
<dbReference type="PROSITE" id="PS50890">
    <property type="entry name" value="PUA"/>
    <property type="match status" value="1"/>
</dbReference>
<evidence type="ECO:0000313" key="5">
    <source>
        <dbReference type="EMBL" id="CAE0420340.1"/>
    </source>
</evidence>
<dbReference type="SUPFAM" id="SSF88697">
    <property type="entry name" value="PUA domain-like"/>
    <property type="match status" value="1"/>
</dbReference>
<dbReference type="Gene3D" id="3.10.400.20">
    <property type="match status" value="1"/>
</dbReference>
<feature type="domain" description="PUA" evidence="4">
    <location>
        <begin position="104"/>
        <end position="189"/>
    </location>
</feature>
<reference evidence="5" key="1">
    <citation type="submission" date="2021-01" db="EMBL/GenBank/DDBJ databases">
        <authorList>
            <person name="Corre E."/>
            <person name="Pelletier E."/>
            <person name="Niang G."/>
            <person name="Scheremetjew M."/>
            <person name="Finn R."/>
            <person name="Kale V."/>
            <person name="Holt S."/>
            <person name="Cochrane G."/>
            <person name="Meng A."/>
            <person name="Brown T."/>
            <person name="Cohen L."/>
        </authorList>
    </citation>
    <scope>NUCLEOTIDE SEQUENCE</scope>
    <source>
        <strain evidence="5">CCMP127</strain>
    </source>
</reference>
<evidence type="ECO:0000256" key="3">
    <source>
        <dbReference type="PIRNR" id="PIRNR005067"/>
    </source>
</evidence>
<dbReference type="PIRSF" id="PIRSF005067">
    <property type="entry name" value="Tma_RNA-bind_prd"/>
    <property type="match status" value="1"/>
</dbReference>
<dbReference type="GO" id="GO:0001731">
    <property type="term" value="P:formation of translation preinitiation complex"/>
    <property type="evidence" value="ECO:0007669"/>
    <property type="project" value="TreeGrafter"/>
</dbReference>
<sequence length="198" mass="21501">MFRKFDPSNDVSTSTPVKSSVQRALKSALLESHPGITEDHLEALLPKRNHLVQYKVGPHLMLYCRHLEHDDKSPTDEPVLFQHRDGPILPTLKLVHAYPTLEFTRVTVDKGAIPFLLGGANIMCPGLTNPGGEMPPDDGETPGLAKGAGVVIYAEGKELAIGIGVMSMSSADVRIKNKGIGIELIHFLGDGLYQTDEI</sequence>
<evidence type="ECO:0000256" key="1">
    <source>
        <dbReference type="ARBA" id="ARBA00004496"/>
    </source>
</evidence>
<dbReference type="InterPro" id="IPR041366">
    <property type="entry name" value="Pre-PUA"/>
</dbReference>
<organism evidence="5">
    <name type="scientific">Amphora coffeiformis</name>
    <dbReference type="NCBI Taxonomy" id="265554"/>
    <lineage>
        <taxon>Eukaryota</taxon>
        <taxon>Sar</taxon>
        <taxon>Stramenopiles</taxon>
        <taxon>Ochrophyta</taxon>
        <taxon>Bacillariophyta</taxon>
        <taxon>Bacillariophyceae</taxon>
        <taxon>Bacillariophycidae</taxon>
        <taxon>Thalassiophysales</taxon>
        <taxon>Catenulaceae</taxon>
        <taxon>Amphora</taxon>
    </lineage>
</organism>
<dbReference type="PANTHER" id="PTHR22798">
    <property type="entry name" value="MCT-1 PROTEIN"/>
    <property type="match status" value="1"/>
</dbReference>
<accession>A0A7S3LDS2</accession>
<dbReference type="SMART" id="SM00359">
    <property type="entry name" value="PUA"/>
    <property type="match status" value="1"/>
</dbReference>
<proteinExistence type="predicted"/>
<dbReference type="InterPro" id="IPR002478">
    <property type="entry name" value="PUA"/>
</dbReference>
<name>A0A7S3LDS2_9STRA</name>
<evidence type="ECO:0000256" key="2">
    <source>
        <dbReference type="ARBA" id="ARBA00022490"/>
    </source>
</evidence>
<dbReference type="GO" id="GO:0005737">
    <property type="term" value="C:cytoplasm"/>
    <property type="evidence" value="ECO:0007669"/>
    <property type="project" value="UniProtKB-SubCell"/>
</dbReference>
<dbReference type="Pfam" id="PF01472">
    <property type="entry name" value="PUA"/>
    <property type="match status" value="1"/>
</dbReference>
<protein>
    <recommendedName>
        <fullName evidence="4">PUA domain-containing protein</fullName>
    </recommendedName>
</protein>
<dbReference type="InterPro" id="IPR015947">
    <property type="entry name" value="PUA-like_sf"/>
</dbReference>
<dbReference type="InterPro" id="IPR004521">
    <property type="entry name" value="Uncharacterised_CHP00451"/>
</dbReference>
<evidence type="ECO:0000259" key="4">
    <source>
        <dbReference type="SMART" id="SM00359"/>
    </source>
</evidence>
<dbReference type="GO" id="GO:0003723">
    <property type="term" value="F:RNA binding"/>
    <property type="evidence" value="ECO:0007669"/>
    <property type="project" value="InterPro"/>
</dbReference>
<dbReference type="PANTHER" id="PTHR22798:SF0">
    <property type="entry name" value="MALIGNANT T-CELL-AMPLIFIED SEQUENCE 1"/>
    <property type="match status" value="1"/>
</dbReference>
<dbReference type="CDD" id="cd21155">
    <property type="entry name" value="PUA_MCTS-1-like"/>
    <property type="match status" value="1"/>
</dbReference>
<dbReference type="AlphaFoldDB" id="A0A7S3LDS2"/>
<dbReference type="Pfam" id="PF17832">
    <property type="entry name" value="Pre-PUA"/>
    <property type="match status" value="1"/>
</dbReference>
<gene>
    <name evidence="5" type="ORF">ACOF00016_LOCUS17121</name>
</gene>
<dbReference type="NCBIfam" id="TIGR00451">
    <property type="entry name" value="unchar_dom_2"/>
    <property type="match status" value="1"/>
</dbReference>
<dbReference type="InterPro" id="IPR016437">
    <property type="entry name" value="MCT-1/Tma20"/>
</dbReference>
<dbReference type="CDD" id="cd11609">
    <property type="entry name" value="MCT1_N"/>
    <property type="match status" value="1"/>
</dbReference>